<dbReference type="InterPro" id="IPR002898">
    <property type="entry name" value="MotA_ExbB_proton_chnl"/>
</dbReference>
<comment type="similarity">
    <text evidence="8">Belongs to the exbB/tolQ family.</text>
</comment>
<comment type="subcellular location">
    <subcellularLocation>
        <location evidence="1">Cell membrane</location>
        <topology evidence="1">Multi-pass membrane protein</topology>
    </subcellularLocation>
    <subcellularLocation>
        <location evidence="8">Membrane</location>
        <topology evidence="8">Multi-pass membrane protein</topology>
    </subcellularLocation>
</comment>
<evidence type="ECO:0000256" key="3">
    <source>
        <dbReference type="ARBA" id="ARBA00022475"/>
    </source>
</evidence>
<evidence type="ECO:0000256" key="8">
    <source>
        <dbReference type="RuleBase" id="RU004057"/>
    </source>
</evidence>
<evidence type="ECO:0000313" key="11">
    <source>
        <dbReference type="EMBL" id="RZF21291.1"/>
    </source>
</evidence>
<evidence type="ECO:0000256" key="7">
    <source>
        <dbReference type="ARBA" id="ARBA00023136"/>
    </source>
</evidence>
<keyword evidence="5 8" id="KW-0653">Protein transport</keyword>
<evidence type="ECO:0000256" key="5">
    <source>
        <dbReference type="ARBA" id="ARBA00022927"/>
    </source>
</evidence>
<accession>A0ABY0IEA3</accession>
<organism evidence="11 12">
    <name type="scientific">Halobacteriovorax vibrionivorans</name>
    <dbReference type="NCBI Taxonomy" id="2152716"/>
    <lineage>
        <taxon>Bacteria</taxon>
        <taxon>Pseudomonadati</taxon>
        <taxon>Bdellovibrionota</taxon>
        <taxon>Bacteriovoracia</taxon>
        <taxon>Bacteriovoracales</taxon>
        <taxon>Halobacteriovoraceae</taxon>
        <taxon>Halobacteriovorax</taxon>
    </lineage>
</organism>
<protein>
    <submittedName>
        <fullName evidence="11">MotA/TolQ/ExbB proton channel family protein</fullName>
    </submittedName>
</protein>
<feature type="transmembrane region" description="Helical" evidence="9">
    <location>
        <begin position="12"/>
        <end position="34"/>
    </location>
</feature>
<evidence type="ECO:0000256" key="9">
    <source>
        <dbReference type="SAM" id="Phobius"/>
    </source>
</evidence>
<gene>
    <name evidence="11" type="ORF">DAY19_06295</name>
</gene>
<evidence type="ECO:0000256" key="2">
    <source>
        <dbReference type="ARBA" id="ARBA00022448"/>
    </source>
</evidence>
<name>A0ABY0IEA3_9BACT</name>
<keyword evidence="4 9" id="KW-0812">Transmembrane</keyword>
<dbReference type="EMBL" id="QDKL01000002">
    <property type="protein sequence ID" value="RZF21291.1"/>
    <property type="molecule type" value="Genomic_DNA"/>
</dbReference>
<evidence type="ECO:0000259" key="10">
    <source>
        <dbReference type="Pfam" id="PF01618"/>
    </source>
</evidence>
<feature type="transmembrane region" description="Helical" evidence="9">
    <location>
        <begin position="88"/>
        <end position="109"/>
    </location>
</feature>
<dbReference type="PANTHER" id="PTHR30625">
    <property type="entry name" value="PROTEIN TOLQ"/>
    <property type="match status" value="1"/>
</dbReference>
<dbReference type="PANTHER" id="PTHR30625:SF15">
    <property type="entry name" value="BIOPOLYMER TRANSPORT PROTEIN EXBB"/>
    <property type="match status" value="1"/>
</dbReference>
<feature type="domain" description="MotA/TolQ/ExbB proton channel" evidence="10">
    <location>
        <begin position="65"/>
        <end position="163"/>
    </location>
</feature>
<sequence length="171" mass="18636">MRLYEYIQQGGLIMYILLFINIVGWAIMLSKAYFLSVEMKMTSQTSSDIQKRITDVGEKDATSKIEIAKQYLAGHVMGAEKGLNTVKIIATISPLLGLLGTVVGVLKAFHVMSQTGLSNPASFAQGISMALITTVGGMIVAIPHFVGHNYLLGSVDKLESKLEQEIMEKIL</sequence>
<evidence type="ECO:0000256" key="6">
    <source>
        <dbReference type="ARBA" id="ARBA00022989"/>
    </source>
</evidence>
<dbReference type="Proteomes" id="UP000443582">
    <property type="component" value="Unassembled WGS sequence"/>
</dbReference>
<dbReference type="InterPro" id="IPR050790">
    <property type="entry name" value="ExbB/TolQ_transport"/>
</dbReference>
<evidence type="ECO:0000256" key="4">
    <source>
        <dbReference type="ARBA" id="ARBA00022692"/>
    </source>
</evidence>
<evidence type="ECO:0000256" key="1">
    <source>
        <dbReference type="ARBA" id="ARBA00004651"/>
    </source>
</evidence>
<keyword evidence="6 9" id="KW-1133">Transmembrane helix</keyword>
<keyword evidence="12" id="KW-1185">Reference proteome</keyword>
<feature type="transmembrane region" description="Helical" evidence="9">
    <location>
        <begin position="121"/>
        <end position="146"/>
    </location>
</feature>
<reference evidence="12" key="1">
    <citation type="journal article" date="2019" name="Int. J. Syst. Evol. Microbiol.">
        <title>Halobacteriovorax valvorus sp. nov., a novel prokaryotic predator isolated from coastal seawater of China.</title>
        <authorList>
            <person name="Chen M.-X."/>
        </authorList>
    </citation>
    <scope>NUCLEOTIDE SEQUENCE [LARGE SCALE GENOMIC DNA]</scope>
    <source>
        <strain evidence="12">BL9</strain>
    </source>
</reference>
<dbReference type="RefSeq" id="WP_114706359.1">
    <property type="nucleotide sequence ID" value="NZ_QDKL01000002.1"/>
</dbReference>
<proteinExistence type="inferred from homology"/>
<comment type="caution">
    <text evidence="11">The sequence shown here is derived from an EMBL/GenBank/DDBJ whole genome shotgun (WGS) entry which is preliminary data.</text>
</comment>
<keyword evidence="7 9" id="KW-0472">Membrane</keyword>
<dbReference type="Pfam" id="PF01618">
    <property type="entry name" value="MotA_ExbB"/>
    <property type="match status" value="1"/>
</dbReference>
<keyword evidence="3" id="KW-1003">Cell membrane</keyword>
<evidence type="ECO:0000313" key="12">
    <source>
        <dbReference type="Proteomes" id="UP000443582"/>
    </source>
</evidence>
<keyword evidence="2 8" id="KW-0813">Transport</keyword>